<dbReference type="InterPro" id="IPR041561">
    <property type="entry name" value="PglD_N"/>
</dbReference>
<evidence type="ECO:0000313" key="7">
    <source>
        <dbReference type="Proteomes" id="UP000268829"/>
    </source>
</evidence>
<dbReference type="Pfam" id="PF00132">
    <property type="entry name" value="Hexapep"/>
    <property type="match status" value="2"/>
</dbReference>
<feature type="active site" description="Proton acceptor" evidence="3">
    <location>
        <position position="136"/>
    </location>
</feature>
<dbReference type="InterPro" id="IPR011004">
    <property type="entry name" value="Trimer_LpxA-like_sf"/>
</dbReference>
<feature type="site" description="Increases basicity of active site His" evidence="3">
    <location>
        <position position="137"/>
    </location>
</feature>
<accession>A0A3M8ARN8</accession>
<dbReference type="Proteomes" id="UP000268829">
    <property type="component" value="Unassembled WGS sequence"/>
</dbReference>
<keyword evidence="1 6" id="KW-0808">Transferase</keyword>
<dbReference type="CDD" id="cd03360">
    <property type="entry name" value="LbH_AT_putative"/>
    <property type="match status" value="1"/>
</dbReference>
<evidence type="ECO:0000256" key="2">
    <source>
        <dbReference type="ARBA" id="ARBA00022737"/>
    </source>
</evidence>
<dbReference type="NCBIfam" id="TIGR03570">
    <property type="entry name" value="NeuD_NnaD"/>
    <property type="match status" value="1"/>
</dbReference>
<dbReference type="RefSeq" id="WP_122906218.1">
    <property type="nucleotide sequence ID" value="NZ_RHHS01000046.1"/>
</dbReference>
<protein>
    <submittedName>
        <fullName evidence="6">Acetyltransferase</fullName>
    </submittedName>
</protein>
<dbReference type="Gene3D" id="2.160.10.10">
    <property type="entry name" value="Hexapeptide repeat proteins"/>
    <property type="match status" value="2"/>
</dbReference>
<sequence length="207" mass="21836">MKPIIVIGGGGHAKVLMEALLLAKREVIGYTDPQNGEAIFQIPWLGSDQILEKYLATDVLLVNGLGSIGDNTRRKHVFDYWKTKGYFFANVIHPTAVVSPYAVLEEGVQVMAGAVIQPAVHIGFNAIINTRSVVDHDTRIGDHVHIAPGAVLSGSVVVGDNVHIGTGAAVIQGISIGENSIVGAGAVVVKDVLPNRKVAGVPAKELR</sequence>
<organism evidence="6 7">
    <name type="scientific">Brevibacillus gelatini</name>
    <dbReference type="NCBI Taxonomy" id="1655277"/>
    <lineage>
        <taxon>Bacteria</taxon>
        <taxon>Bacillati</taxon>
        <taxon>Bacillota</taxon>
        <taxon>Bacilli</taxon>
        <taxon>Bacillales</taxon>
        <taxon>Paenibacillaceae</taxon>
        <taxon>Brevibacillus</taxon>
    </lineage>
</organism>
<keyword evidence="7" id="KW-1185">Reference proteome</keyword>
<evidence type="ECO:0000313" key="6">
    <source>
        <dbReference type="EMBL" id="RNB53842.1"/>
    </source>
</evidence>
<dbReference type="InterPro" id="IPR050179">
    <property type="entry name" value="Trans_hexapeptide_repeat"/>
</dbReference>
<dbReference type="EMBL" id="RHHS01000046">
    <property type="protein sequence ID" value="RNB53842.1"/>
    <property type="molecule type" value="Genomic_DNA"/>
</dbReference>
<evidence type="ECO:0000256" key="1">
    <source>
        <dbReference type="ARBA" id="ARBA00022679"/>
    </source>
</evidence>
<gene>
    <name evidence="6" type="ORF">EDM57_18755</name>
</gene>
<name>A0A3M8ARN8_9BACL</name>
<dbReference type="Pfam" id="PF17836">
    <property type="entry name" value="PglD_N"/>
    <property type="match status" value="1"/>
</dbReference>
<feature type="domain" description="PglD N-terminal" evidence="5">
    <location>
        <begin position="4"/>
        <end position="79"/>
    </location>
</feature>
<reference evidence="6 7" key="1">
    <citation type="submission" date="2018-10" db="EMBL/GenBank/DDBJ databases">
        <title>Phylogenomics of Brevibacillus.</title>
        <authorList>
            <person name="Dunlap C."/>
        </authorList>
    </citation>
    <scope>NUCLEOTIDE SEQUENCE [LARGE SCALE GENOMIC DNA]</scope>
    <source>
        <strain evidence="6 7">DSM 100115</strain>
    </source>
</reference>
<dbReference type="Gene3D" id="3.40.50.20">
    <property type="match status" value="1"/>
</dbReference>
<dbReference type="InterPro" id="IPR001451">
    <property type="entry name" value="Hexapep"/>
</dbReference>
<dbReference type="InterPro" id="IPR018357">
    <property type="entry name" value="Hexapep_transf_CS"/>
</dbReference>
<dbReference type="GO" id="GO:0016740">
    <property type="term" value="F:transferase activity"/>
    <property type="evidence" value="ECO:0007669"/>
    <property type="project" value="UniProtKB-KW"/>
</dbReference>
<evidence type="ECO:0000259" key="5">
    <source>
        <dbReference type="Pfam" id="PF17836"/>
    </source>
</evidence>
<comment type="caution">
    <text evidence="6">The sequence shown here is derived from an EMBL/GenBank/DDBJ whole genome shotgun (WGS) entry which is preliminary data.</text>
</comment>
<keyword evidence="2" id="KW-0677">Repeat</keyword>
<dbReference type="PROSITE" id="PS00101">
    <property type="entry name" value="HEXAPEP_TRANSFERASES"/>
    <property type="match status" value="1"/>
</dbReference>
<dbReference type="PANTHER" id="PTHR43300">
    <property type="entry name" value="ACETYLTRANSFERASE"/>
    <property type="match status" value="1"/>
</dbReference>
<evidence type="ECO:0000256" key="3">
    <source>
        <dbReference type="PIRSR" id="PIRSR620019-1"/>
    </source>
</evidence>
<proteinExistence type="predicted"/>
<evidence type="ECO:0000256" key="4">
    <source>
        <dbReference type="PIRSR" id="PIRSR620019-2"/>
    </source>
</evidence>
<dbReference type="InterPro" id="IPR020019">
    <property type="entry name" value="AcTrfase_PglD-like"/>
</dbReference>
<dbReference type="OrthoDB" id="9794407at2"/>
<feature type="binding site" evidence="4">
    <location>
        <position position="69"/>
    </location>
    <ligand>
        <name>substrate</name>
    </ligand>
</feature>
<feature type="binding site" evidence="4">
    <location>
        <position position="145"/>
    </location>
    <ligand>
        <name>acetyl-CoA</name>
        <dbReference type="ChEBI" id="CHEBI:57288"/>
    </ligand>
</feature>
<dbReference type="SUPFAM" id="SSF51161">
    <property type="entry name" value="Trimeric LpxA-like enzymes"/>
    <property type="match status" value="1"/>
</dbReference>
<dbReference type="AlphaFoldDB" id="A0A3M8ARN8"/>
<dbReference type="PANTHER" id="PTHR43300:SF7">
    <property type="entry name" value="UDP-N-ACETYLBACILLOSAMINE N-ACETYLTRANSFERASE"/>
    <property type="match status" value="1"/>
</dbReference>